<dbReference type="EMBL" id="JAENHP010000003">
    <property type="protein sequence ID" value="MBM2616634.1"/>
    <property type="molecule type" value="Genomic_DNA"/>
</dbReference>
<sequence length="139" mass="15659">MIRKFIARFLAVVTIVATSIFVLGSPAWAFRRWTTCFNQELGDGQKIRFYADNGDILTTVDWYWRFAGQGNAKYMIDISDFRDDGADTSVRVDAGSGVFEYTADKVIGYNVVKYRVVWNGYATAWLTPGGCFLLPIDPS</sequence>
<keyword evidence="2" id="KW-1185">Reference proteome</keyword>
<proteinExistence type="predicted"/>
<evidence type="ECO:0000313" key="1">
    <source>
        <dbReference type="EMBL" id="MBM2616634.1"/>
    </source>
</evidence>
<organism evidence="1 2">
    <name type="scientific">Paractinoplanes ovalisporus</name>
    <dbReference type="NCBI Taxonomy" id="2810368"/>
    <lineage>
        <taxon>Bacteria</taxon>
        <taxon>Bacillati</taxon>
        <taxon>Actinomycetota</taxon>
        <taxon>Actinomycetes</taxon>
        <taxon>Micromonosporales</taxon>
        <taxon>Micromonosporaceae</taxon>
        <taxon>Paractinoplanes</taxon>
    </lineage>
</organism>
<reference evidence="1 2" key="1">
    <citation type="submission" date="2021-01" db="EMBL/GenBank/DDBJ databases">
        <title>Actinoplanes sp. nov. LDG1-06 isolated from lichen.</title>
        <authorList>
            <person name="Saeng-In P."/>
            <person name="Phongsopitanun W."/>
            <person name="Kanchanasin P."/>
            <person name="Yuki M."/>
            <person name="Kudo T."/>
            <person name="Ohkuma M."/>
            <person name="Tanasupawat S."/>
        </authorList>
    </citation>
    <scope>NUCLEOTIDE SEQUENCE [LARGE SCALE GENOMIC DNA]</scope>
    <source>
        <strain evidence="1 2">LDG1-06</strain>
    </source>
</reference>
<comment type="caution">
    <text evidence="1">The sequence shown here is derived from an EMBL/GenBank/DDBJ whole genome shotgun (WGS) entry which is preliminary data.</text>
</comment>
<evidence type="ECO:0000313" key="2">
    <source>
        <dbReference type="Proteomes" id="UP000632138"/>
    </source>
</evidence>
<dbReference type="RefSeq" id="WP_203376546.1">
    <property type="nucleotide sequence ID" value="NZ_JAENHP010000003.1"/>
</dbReference>
<accession>A0ABS2A9X1</accession>
<protein>
    <submittedName>
        <fullName evidence="1">Uncharacterized protein</fullName>
    </submittedName>
</protein>
<dbReference type="Proteomes" id="UP000632138">
    <property type="component" value="Unassembled WGS sequence"/>
</dbReference>
<name>A0ABS2A9X1_9ACTN</name>
<gene>
    <name evidence="1" type="ORF">JIG36_13800</name>
</gene>